<evidence type="ECO:0000256" key="4">
    <source>
        <dbReference type="ARBA" id="ARBA00023172"/>
    </source>
</evidence>
<feature type="region of interest" description="Disordered" evidence="5">
    <location>
        <begin position="1"/>
        <end position="27"/>
    </location>
</feature>
<dbReference type="GO" id="GO:0006310">
    <property type="term" value="P:DNA recombination"/>
    <property type="evidence" value="ECO:0007669"/>
    <property type="project" value="UniProtKB-KW"/>
</dbReference>
<keyword evidence="2" id="KW-0597">Phosphoprotein</keyword>
<feature type="compositionally biased region" description="Basic and acidic residues" evidence="5">
    <location>
        <begin position="1"/>
        <end position="11"/>
    </location>
</feature>
<dbReference type="Gene3D" id="1.10.443.10">
    <property type="entry name" value="Intergrase catalytic core"/>
    <property type="match status" value="1"/>
</dbReference>
<dbReference type="GO" id="GO:0003677">
    <property type="term" value="F:DNA binding"/>
    <property type="evidence" value="ECO:0007669"/>
    <property type="project" value="InterPro"/>
</dbReference>
<keyword evidence="3" id="KW-0832">Ubl conjugation</keyword>
<evidence type="ECO:0000256" key="5">
    <source>
        <dbReference type="SAM" id="MobiDB-lite"/>
    </source>
</evidence>
<reference evidence="7" key="1">
    <citation type="submission" date="2020-04" db="EMBL/GenBank/DDBJ databases">
        <authorList>
            <person name="Alioto T."/>
            <person name="Alioto T."/>
            <person name="Gomez Garrido J."/>
        </authorList>
    </citation>
    <scope>NUCLEOTIDE SEQUENCE</scope>
    <source>
        <strain evidence="7">A484AB</strain>
    </source>
</reference>
<evidence type="ECO:0000256" key="2">
    <source>
        <dbReference type="ARBA" id="ARBA00022553"/>
    </source>
</evidence>
<keyword evidence="4" id="KW-0233">DNA recombination</keyword>
<feature type="compositionally biased region" description="Acidic residues" evidence="5">
    <location>
        <begin position="12"/>
        <end position="21"/>
    </location>
</feature>
<keyword evidence="1" id="KW-1017">Isopeptide bond</keyword>
<dbReference type="Proteomes" id="UP001152795">
    <property type="component" value="Unassembled WGS sequence"/>
</dbReference>
<sequence length="453" mass="51146">MSTRFHEINEKDVDEFNETEENQNTKRKTELDVNLIHSYIASEAASHVNRPPRMEELSPSQLDTYLSKFLLAVRKKNGEEYEPTTLRGFISSVERYLKKHRYCESVVTGQSFARTRETLRSKQKQLKRDGKGNKPFEAASLTKEEIEMLYSSGAFGCNSPQALINTLWYNNCLHFGLRGGKEQRDLKWGDVLLKKDTEGKEYLEYNTERQTKTRTGENSMNRRSIKPRMYENLSAGPERNPVFLYKLYKAKRPESYMDNNAPFYLGVNHANASKADLPGLKWFKPQPMGVNKLNSLMKDCAQLAGIGKDKRITNHSARKTLVQKLQDNNVPPTQIVQITGHKNLQSVNNYSSLREQQQQDISSILSSVPNVGNARSSLSSQETISFSVKQDAINPSSSLFQGNSITGGTFNIHISSASSSASNTMIGASPKAKKLRRLLPLESDSSQDDSQEK</sequence>
<dbReference type="SUPFAM" id="SSF56349">
    <property type="entry name" value="DNA breaking-rejoining enzymes"/>
    <property type="match status" value="1"/>
</dbReference>
<dbReference type="InterPro" id="IPR013762">
    <property type="entry name" value="Integrase-like_cat_sf"/>
</dbReference>
<dbReference type="InterPro" id="IPR042838">
    <property type="entry name" value="KIAA1958"/>
</dbReference>
<dbReference type="OrthoDB" id="5984499at2759"/>
<feature type="region of interest" description="Disordered" evidence="5">
    <location>
        <begin position="419"/>
        <end position="453"/>
    </location>
</feature>
<dbReference type="InterPro" id="IPR011010">
    <property type="entry name" value="DNA_brk_join_enz"/>
</dbReference>
<name>A0A6S7H7B1_PARCT</name>
<dbReference type="InterPro" id="IPR021893">
    <property type="entry name" value="ZMYM2-like_C"/>
</dbReference>
<accession>A0A6S7H7B1</accession>
<dbReference type="GO" id="GO:0015074">
    <property type="term" value="P:DNA integration"/>
    <property type="evidence" value="ECO:0007669"/>
    <property type="project" value="InterPro"/>
</dbReference>
<organism evidence="7 9">
    <name type="scientific">Paramuricea clavata</name>
    <name type="common">Red gorgonian</name>
    <name type="synonym">Violescent sea-whip</name>
    <dbReference type="NCBI Taxonomy" id="317549"/>
    <lineage>
        <taxon>Eukaryota</taxon>
        <taxon>Metazoa</taxon>
        <taxon>Cnidaria</taxon>
        <taxon>Anthozoa</taxon>
        <taxon>Octocorallia</taxon>
        <taxon>Malacalcyonacea</taxon>
        <taxon>Plexauridae</taxon>
        <taxon>Paramuricea</taxon>
    </lineage>
</organism>
<dbReference type="EMBL" id="CACRXK020016310">
    <property type="protein sequence ID" value="CAB4029644.1"/>
    <property type="molecule type" value="Genomic_DNA"/>
</dbReference>
<dbReference type="PANTHER" id="PTHR46963">
    <property type="entry name" value="SIMILAR TO RIKEN CDNA E130308A19"/>
    <property type="match status" value="1"/>
</dbReference>
<evidence type="ECO:0000256" key="1">
    <source>
        <dbReference type="ARBA" id="ARBA00022499"/>
    </source>
</evidence>
<protein>
    <submittedName>
        <fullName evidence="7">Zinc finger MYM-type 2-like</fullName>
    </submittedName>
</protein>
<keyword evidence="9" id="KW-1185">Reference proteome</keyword>
<dbReference type="AlphaFoldDB" id="A0A6S7H7B1"/>
<evidence type="ECO:0000313" key="9">
    <source>
        <dbReference type="Proteomes" id="UP001152795"/>
    </source>
</evidence>
<dbReference type="Pfam" id="PF12012">
    <property type="entry name" value="DUF3504"/>
    <property type="match status" value="1"/>
</dbReference>
<feature type="domain" description="ZMYM2-like/QRICH1 C-terminal" evidence="6">
    <location>
        <begin position="142"/>
        <end position="298"/>
    </location>
</feature>
<proteinExistence type="predicted"/>
<evidence type="ECO:0000313" key="8">
    <source>
        <dbReference type="EMBL" id="CAB4029644.1"/>
    </source>
</evidence>
<comment type="caution">
    <text evidence="7">The sequence shown here is derived from an EMBL/GenBank/DDBJ whole genome shotgun (WGS) entry which is preliminary data.</text>
</comment>
<gene>
    <name evidence="8" type="ORF">PACLA_8A013854</name>
    <name evidence="7" type="ORF">PACLA_8A039587</name>
</gene>
<evidence type="ECO:0000256" key="3">
    <source>
        <dbReference type="ARBA" id="ARBA00022843"/>
    </source>
</evidence>
<evidence type="ECO:0000313" key="7">
    <source>
        <dbReference type="EMBL" id="CAB3991991.1"/>
    </source>
</evidence>
<dbReference type="PANTHER" id="PTHR46963:SF2">
    <property type="match status" value="1"/>
</dbReference>
<dbReference type="EMBL" id="CACRXK020001957">
    <property type="protein sequence ID" value="CAB3991991.1"/>
    <property type="molecule type" value="Genomic_DNA"/>
</dbReference>
<evidence type="ECO:0000259" key="6">
    <source>
        <dbReference type="Pfam" id="PF12012"/>
    </source>
</evidence>